<evidence type="ECO:0000313" key="3">
    <source>
        <dbReference type="Proteomes" id="UP000013034"/>
    </source>
</evidence>
<dbReference type="RefSeq" id="WP_004657260.1">
    <property type="nucleotide sequence ID" value="NZ_KB849179.1"/>
</dbReference>
<reference evidence="2 3" key="1">
    <citation type="submission" date="2013-02" db="EMBL/GenBank/DDBJ databases">
        <title>The Genome Sequence of Acinetobacter sp. NIPH 809.</title>
        <authorList>
            <consortium name="The Broad Institute Genome Sequencing Platform"/>
            <consortium name="The Broad Institute Genome Sequencing Center for Infectious Disease"/>
            <person name="Cerqueira G."/>
            <person name="Feldgarden M."/>
            <person name="Courvalin P."/>
            <person name="Perichon B."/>
            <person name="Grillot-Courvalin C."/>
            <person name="Clermont D."/>
            <person name="Rocha E."/>
            <person name="Yoon E.-J."/>
            <person name="Nemec A."/>
            <person name="Walker B."/>
            <person name="Young S.K."/>
            <person name="Zeng Q."/>
            <person name="Gargeya S."/>
            <person name="Fitzgerald M."/>
            <person name="Haas B."/>
            <person name="Abouelleil A."/>
            <person name="Alvarado L."/>
            <person name="Arachchi H.M."/>
            <person name="Berlin A.M."/>
            <person name="Chapman S.B."/>
            <person name="Dewar J."/>
            <person name="Goldberg J."/>
            <person name="Griggs A."/>
            <person name="Gujja S."/>
            <person name="Hansen M."/>
            <person name="Howarth C."/>
            <person name="Imamovic A."/>
            <person name="Larimer J."/>
            <person name="McCowan C."/>
            <person name="Murphy C."/>
            <person name="Neiman D."/>
            <person name="Pearson M."/>
            <person name="Priest M."/>
            <person name="Roberts A."/>
            <person name="Saif S."/>
            <person name="Shea T."/>
            <person name="Sisk P."/>
            <person name="Sykes S."/>
            <person name="Wortman J."/>
            <person name="Nusbaum C."/>
            <person name="Birren B."/>
        </authorList>
    </citation>
    <scope>NUCLEOTIDE SEQUENCE [LARGE SCALE GENOMIC DNA]</scope>
    <source>
        <strain evidence="2 3">NIPH 809</strain>
    </source>
</reference>
<comment type="caution">
    <text evidence="2">The sequence shown here is derived from an EMBL/GenBank/DDBJ whole genome shotgun (WGS) entry which is preliminary data.</text>
</comment>
<organism evidence="2 3">
    <name type="scientific">Acinetobacter proteolyticus</name>
    <dbReference type="NCBI Taxonomy" id="1776741"/>
    <lineage>
        <taxon>Bacteria</taxon>
        <taxon>Pseudomonadati</taxon>
        <taxon>Pseudomonadota</taxon>
        <taxon>Gammaproteobacteria</taxon>
        <taxon>Moraxellales</taxon>
        <taxon>Moraxellaceae</taxon>
        <taxon>Acinetobacter</taxon>
    </lineage>
</organism>
<evidence type="ECO:0000256" key="1">
    <source>
        <dbReference type="SAM" id="MobiDB-lite"/>
    </source>
</evidence>
<protein>
    <recommendedName>
        <fullName evidence="4">PGAP1-like protein</fullName>
    </recommendedName>
</protein>
<gene>
    <name evidence="2" type="ORF">F993_03657</name>
</gene>
<sequence length="664" mass="73912">MPIQNDATKKNEDHFTSITTPSTNPTLANAILGPKFVIPIIFIPGIMGSNIMSNDGDQVWFPPNGKMSGAWAAVDGKFFRTAKKRQRQLNPETTQVSNAGEINLKKKDIANFDEDKARSRGWGTVWWDGYGAALIHLERFLNRELTKFDLSFLGIQNEDDFRGSDVWRVLTNITGSDMIKENAIRSVWNPTKDFKLITKNEFGKLADYAFPVFALGYNWLQSNDVSAKNVAERLNSEVKAQVKKEYPKATFKKFIIVTHSMGGLVTRSLIQDDSIKNDILGVVHGVMPASGAPTVYKRFANGWDGSEVTGSAVDSIAKHVFGATCEKLTPVLGNSPGGLQLLPFANFVNTGKSKTWLKLIARKLNGEIITATLPKSDPYDEIYKDTNAWWRMVNMDYLDPASILTNKIKENENSRKSWQGGALGLGGLGGLGKSLGTDVGQFGDKNAQWKNLGGGGKDAQWQMNDGRNDQQDGGLEQAEFTETSDFFIKNVSLVQNFHESIKDSYHTNTYAHYGNDPQHLAFNEVVWETEQRIDVETEDELINYNGIPFDRNAKVITDPFTGEKILPTVEVYTWDRNLFAEDGERKIKRRQGEDVIFKLHVAPNPKTGAGDGTVCHQSGADVQRDITKQVFVINGYDHASSYKDQQVLANTLYSIAKIVSLEAK</sequence>
<accession>A0ABN0J9E7</accession>
<evidence type="ECO:0000313" key="2">
    <source>
        <dbReference type="EMBL" id="ENU21735.1"/>
    </source>
</evidence>
<evidence type="ECO:0008006" key="4">
    <source>
        <dbReference type="Google" id="ProtNLM"/>
    </source>
</evidence>
<dbReference type="SUPFAM" id="SSF53474">
    <property type="entry name" value="alpha/beta-Hydrolases"/>
    <property type="match status" value="1"/>
</dbReference>
<dbReference type="InterPro" id="IPR029058">
    <property type="entry name" value="AB_hydrolase_fold"/>
</dbReference>
<dbReference type="Gene3D" id="3.40.50.1820">
    <property type="entry name" value="alpha/beta hydrolase"/>
    <property type="match status" value="1"/>
</dbReference>
<feature type="region of interest" description="Disordered" evidence="1">
    <location>
        <begin position="1"/>
        <end position="22"/>
    </location>
</feature>
<keyword evidence="3" id="KW-1185">Reference proteome</keyword>
<name>A0ABN0J9E7_9GAMM</name>
<proteinExistence type="predicted"/>
<dbReference type="EMBL" id="APOI01000030">
    <property type="protein sequence ID" value="ENU21735.1"/>
    <property type="molecule type" value="Genomic_DNA"/>
</dbReference>
<dbReference type="Proteomes" id="UP000013034">
    <property type="component" value="Unassembled WGS sequence"/>
</dbReference>